<gene>
    <name evidence="4" type="ORF">SPHINGO391_500134</name>
</gene>
<dbReference type="PIRSF" id="PIRSF018266">
    <property type="entry name" value="FecR"/>
    <property type="match status" value="1"/>
</dbReference>
<dbReference type="EMBL" id="CABVLI010000046">
    <property type="protein sequence ID" value="VVT28107.1"/>
    <property type="molecule type" value="Genomic_DNA"/>
</dbReference>
<dbReference type="Pfam" id="PF04773">
    <property type="entry name" value="FecR"/>
    <property type="match status" value="1"/>
</dbReference>
<dbReference type="AlphaFoldDB" id="A0A5E8AAF0"/>
<dbReference type="Pfam" id="PF16220">
    <property type="entry name" value="DUF4880"/>
    <property type="match status" value="1"/>
</dbReference>
<dbReference type="InterPro" id="IPR032623">
    <property type="entry name" value="FecR_N"/>
</dbReference>
<feature type="domain" description="FecR N-terminal" evidence="3">
    <location>
        <begin position="11"/>
        <end position="51"/>
    </location>
</feature>
<dbReference type="PANTHER" id="PTHR30273">
    <property type="entry name" value="PERIPLASMIC SIGNAL SENSOR AND SIGMA FACTOR ACTIVATOR FECR-RELATED"/>
    <property type="match status" value="1"/>
</dbReference>
<dbReference type="PANTHER" id="PTHR30273:SF2">
    <property type="entry name" value="PROTEIN FECR"/>
    <property type="match status" value="1"/>
</dbReference>
<reference evidence="4 5" key="1">
    <citation type="submission" date="2019-09" db="EMBL/GenBank/DDBJ databases">
        <authorList>
            <person name="Dittami M. S."/>
        </authorList>
    </citation>
    <scope>NUCLEOTIDE SEQUENCE [LARGE SCALE GENOMIC DNA]</scope>
    <source>
        <strain evidence="4">SPHINGO391</strain>
    </source>
</reference>
<dbReference type="InterPro" id="IPR006860">
    <property type="entry name" value="FecR"/>
</dbReference>
<feature type="transmembrane region" description="Helical" evidence="1">
    <location>
        <begin position="74"/>
        <end position="93"/>
    </location>
</feature>
<dbReference type="Gene3D" id="2.60.120.1440">
    <property type="match status" value="1"/>
</dbReference>
<organism evidence="4 5">
    <name type="scientific">Sphingomonas aurantiaca</name>
    <dbReference type="NCBI Taxonomy" id="185949"/>
    <lineage>
        <taxon>Bacteria</taxon>
        <taxon>Pseudomonadati</taxon>
        <taxon>Pseudomonadota</taxon>
        <taxon>Alphaproteobacteria</taxon>
        <taxon>Sphingomonadales</taxon>
        <taxon>Sphingomonadaceae</taxon>
        <taxon>Sphingomonas</taxon>
    </lineage>
</organism>
<evidence type="ECO:0000259" key="2">
    <source>
        <dbReference type="Pfam" id="PF04773"/>
    </source>
</evidence>
<dbReference type="GO" id="GO:0016989">
    <property type="term" value="F:sigma factor antagonist activity"/>
    <property type="evidence" value="ECO:0007669"/>
    <property type="project" value="TreeGrafter"/>
</dbReference>
<evidence type="ECO:0000259" key="3">
    <source>
        <dbReference type="Pfam" id="PF16220"/>
    </source>
</evidence>
<dbReference type="Proteomes" id="UP000326857">
    <property type="component" value="Unassembled WGS sequence"/>
</dbReference>
<evidence type="ECO:0000313" key="4">
    <source>
        <dbReference type="EMBL" id="VVT28107.1"/>
    </source>
</evidence>
<protein>
    <submittedName>
        <fullName evidence="4">FecR family protein</fullName>
    </submittedName>
</protein>
<dbReference type="InterPro" id="IPR012373">
    <property type="entry name" value="Ferrdict_sens_TM"/>
</dbReference>
<accession>A0A5E8AAF0</accession>
<evidence type="ECO:0000313" key="5">
    <source>
        <dbReference type="Proteomes" id="UP000326857"/>
    </source>
</evidence>
<dbReference type="RefSeq" id="WP_199860995.1">
    <property type="nucleotide sequence ID" value="NZ_LR701528.1"/>
</dbReference>
<feature type="domain" description="FecR protein" evidence="2">
    <location>
        <begin position="101"/>
        <end position="192"/>
    </location>
</feature>
<keyword evidence="1" id="KW-0472">Membrane</keyword>
<name>A0A5E8AAF0_9SPHN</name>
<keyword evidence="1" id="KW-1133">Transmembrane helix</keyword>
<proteinExistence type="predicted"/>
<keyword evidence="1" id="KW-0812">Transmembrane</keyword>
<evidence type="ECO:0000256" key="1">
    <source>
        <dbReference type="SAM" id="Phobius"/>
    </source>
</evidence>
<sequence length="308" mass="33362">MRDHPDAIDVAAARWVARLDRAPDDANLAGEIDRWCAEHPRHAGALLRARAVWSGLDAADARIVARPLFSRRRVLTVSGGLAVAAAAVGLIWLETHSSLGIETAVGERRLAKLEDGSTIVLNTASRTRVRMTPEQRSVALDDGEAWFAVAKDYARPFVVSAGDVRVRAVGTAFAVRRYLGRAEVTVTEGRVRVWSVAAPERFVMLSAGKQASVADVSGTAETVVANAKPADSLAWRQGEIILDGMTFGDAAAEFNRYSTRQLSVDTQLADRRIVGWFRTDDLDGFARAAAIMTGAKIERDGTDLRIVK</sequence>